<dbReference type="AlphaFoldDB" id="A0A077ECZ1"/>
<dbReference type="GO" id="GO:0042742">
    <property type="term" value="P:defense response to bacterium"/>
    <property type="evidence" value="ECO:0007669"/>
    <property type="project" value="UniProtKB-KW"/>
</dbReference>
<dbReference type="STRING" id="1338011.BD94_0748"/>
<dbReference type="eggNOG" id="COG1388">
    <property type="taxonomic scope" value="Bacteria"/>
</dbReference>
<evidence type="ECO:0000256" key="2">
    <source>
        <dbReference type="ARBA" id="ARBA00022638"/>
    </source>
</evidence>
<evidence type="ECO:0000313" key="7">
    <source>
        <dbReference type="EMBL" id="AIL44523.1"/>
    </source>
</evidence>
<dbReference type="GO" id="GO:0031640">
    <property type="term" value="P:killing of cells of another organism"/>
    <property type="evidence" value="ECO:0007669"/>
    <property type="project" value="UniProtKB-KW"/>
</dbReference>
<dbReference type="Gene3D" id="1.10.530.10">
    <property type="match status" value="1"/>
</dbReference>
<dbReference type="InterPro" id="IPR036779">
    <property type="entry name" value="LysM_dom_sf"/>
</dbReference>
<dbReference type="eggNOG" id="COG1705">
    <property type="taxonomic scope" value="Bacteria"/>
</dbReference>
<accession>A0A077ECZ1</accession>
<dbReference type="Pfam" id="PF01476">
    <property type="entry name" value="LysM"/>
    <property type="match status" value="2"/>
</dbReference>
<keyword evidence="1" id="KW-0929">Antimicrobial</keyword>
<dbReference type="InterPro" id="IPR018392">
    <property type="entry name" value="LysM"/>
</dbReference>
<dbReference type="PANTHER" id="PTHR33308">
    <property type="entry name" value="PEPTIDOGLYCAN HYDROLASE FLGJ"/>
    <property type="match status" value="1"/>
</dbReference>
<evidence type="ECO:0000256" key="5">
    <source>
        <dbReference type="SAM" id="SignalP"/>
    </source>
</evidence>
<dbReference type="GO" id="GO:0004040">
    <property type="term" value="F:amidase activity"/>
    <property type="evidence" value="ECO:0007669"/>
    <property type="project" value="InterPro"/>
</dbReference>
<evidence type="ECO:0000256" key="1">
    <source>
        <dbReference type="ARBA" id="ARBA00022529"/>
    </source>
</evidence>
<feature type="signal peptide" evidence="5">
    <location>
        <begin position="1"/>
        <end position="18"/>
    </location>
</feature>
<feature type="domain" description="LysM" evidence="6">
    <location>
        <begin position="295"/>
        <end position="339"/>
    </location>
</feature>
<dbReference type="SUPFAM" id="SSF54106">
    <property type="entry name" value="LysM domain"/>
    <property type="match status" value="1"/>
</dbReference>
<dbReference type="SMART" id="SM00257">
    <property type="entry name" value="LysM"/>
    <property type="match status" value="2"/>
</dbReference>
<dbReference type="RefSeq" id="WP_009087860.1">
    <property type="nucleotide sequence ID" value="NZ_CP007547.1"/>
</dbReference>
<name>A0A077ECZ1_9FLAO</name>
<dbReference type="InterPro" id="IPR051056">
    <property type="entry name" value="Glycosyl_Hydrolase_73"/>
</dbReference>
<reference evidence="7" key="2">
    <citation type="journal article" date="2015" name="Genome Biol. Evol.">
        <title>Complete Genome Sequence and Transcriptomic Analysis of the Novel Pathogen Elizabethkingia anophelis in Response to Oxidative Stress.</title>
        <authorList>
            <person name="Li Y."/>
            <person name="Liu Y."/>
            <person name="Chew S.C."/>
            <person name="Tay M."/>
            <person name="Salido M.M."/>
            <person name="Teo J."/>
            <person name="Lauro F.M."/>
            <person name="Givskov M."/>
            <person name="Yang L."/>
        </authorList>
    </citation>
    <scope>NUCLEOTIDE SEQUENCE</scope>
    <source>
        <strain evidence="7">NUHP1</strain>
    </source>
</reference>
<evidence type="ECO:0000259" key="6">
    <source>
        <dbReference type="PROSITE" id="PS51782"/>
    </source>
</evidence>
<keyword evidence="5" id="KW-0732">Signal</keyword>
<dbReference type="CDD" id="cd00118">
    <property type="entry name" value="LysM"/>
    <property type="match status" value="1"/>
</dbReference>
<evidence type="ECO:0000256" key="4">
    <source>
        <dbReference type="ARBA" id="ARBA00032108"/>
    </source>
</evidence>
<keyword evidence="3" id="KW-0378">Hydrolase</keyword>
<keyword evidence="2" id="KW-0081">Bacteriolytic enzyme</keyword>
<proteinExistence type="predicted"/>
<dbReference type="HOGENOM" id="CLU_013771_1_1_10"/>
<dbReference type="PROSITE" id="PS51782">
    <property type="entry name" value="LYSM"/>
    <property type="match status" value="1"/>
</dbReference>
<dbReference type="Pfam" id="PF01832">
    <property type="entry name" value="Glucosaminidase"/>
    <property type="match status" value="1"/>
</dbReference>
<dbReference type="KEGG" id="eao:BD94_0748"/>
<gene>
    <name evidence="7" type="ORF">BD94_0748</name>
</gene>
<dbReference type="SMART" id="SM00047">
    <property type="entry name" value="LYZ2"/>
    <property type="match status" value="1"/>
</dbReference>
<dbReference type="InterPro" id="IPR002901">
    <property type="entry name" value="MGlyc_endo_b_GlcNAc-like_dom"/>
</dbReference>
<organism evidence="7 8">
    <name type="scientific">Elizabethkingia anophelis NUHP1</name>
    <dbReference type="NCBI Taxonomy" id="1338011"/>
    <lineage>
        <taxon>Bacteria</taxon>
        <taxon>Pseudomonadati</taxon>
        <taxon>Bacteroidota</taxon>
        <taxon>Flavobacteriia</taxon>
        <taxon>Flavobacteriales</taxon>
        <taxon>Weeksellaceae</taxon>
        <taxon>Elizabethkingia</taxon>
    </lineage>
</organism>
<evidence type="ECO:0000313" key="8">
    <source>
        <dbReference type="Proteomes" id="UP000028933"/>
    </source>
</evidence>
<dbReference type="PANTHER" id="PTHR33308:SF9">
    <property type="entry name" value="PEPTIDOGLYCAN HYDROLASE FLGJ"/>
    <property type="match status" value="1"/>
</dbReference>
<protein>
    <recommendedName>
        <fullName evidence="4">Peptidoglycan hydrolase</fullName>
    </recommendedName>
</protein>
<feature type="chain" id="PRO_5001717599" description="Peptidoglycan hydrolase" evidence="5">
    <location>
        <begin position="19"/>
        <end position="346"/>
    </location>
</feature>
<reference evidence="7" key="1">
    <citation type="journal article" date="2013" name="Lancet">
        <title>First case of E anophelis outbreak in an intensive-care unit.</title>
        <authorList>
            <person name="Teo J."/>
            <person name="Tan S.Y."/>
            <person name="Tay M."/>
            <person name="Ding Y."/>
            <person name="Kjelleberg S."/>
            <person name="Givskov M."/>
            <person name="Lin R.T."/>
            <person name="Yang L."/>
        </authorList>
    </citation>
    <scope>NUCLEOTIDE SEQUENCE [LARGE SCALE GENOMIC DNA]</scope>
    <source>
        <strain evidence="7">NUHP1</strain>
    </source>
</reference>
<evidence type="ECO:0000256" key="3">
    <source>
        <dbReference type="ARBA" id="ARBA00022801"/>
    </source>
</evidence>
<dbReference type="GeneID" id="56685704"/>
<dbReference type="EMBL" id="CP007547">
    <property type="protein sequence ID" value="AIL44523.1"/>
    <property type="molecule type" value="Genomic_DNA"/>
</dbReference>
<dbReference type="Proteomes" id="UP000028933">
    <property type="component" value="Chromosome"/>
</dbReference>
<sequence>MKKLLSICLVVSAFAVKAQTWNTEEQYIQRFAPYAVEEMELYKVPASITLAQGLIETAGGQSRLAQEGKNHFGIKCKETWTGKTMSHTDDAPNECFRVYESPRDSYRDHSLFLTTRKHYSPLFLLDVKDYKAWAYGLKRSGYATNPSYAPALIRKIEQYRLYEFDNISSDKVYATLLNRYPDLKNDAVFMAQVSQNKKNKDIPVQTVVYQEPKKKAEETKLVTPQAILDNILVKNHPNGDLKFIVIPEKIDLSYISQKYGVSVSRLMKYNELDGTQLQKNQIVFLESKNSSGNQKTYNAKTGETMYDISQKFAIKLAKLYKKNRMSFGEQPVAGQLVYLDSKKPRN</sequence>